<dbReference type="EMBL" id="LRPM01000048">
    <property type="protein sequence ID" value="KWZ77530.1"/>
    <property type="molecule type" value="Genomic_DNA"/>
</dbReference>
<sequence length="499" mass="57088">MMKKISKFLLFILSFIILSSCSNNNPEELNNLIQTPKQGQLSINGTWEVKEVRGKKNIDEKDVPQKGDLIYIDKNLLAIGDSYAFPPSFSSKYVNLSKYLKNRGIEENKIDKDKNVVVINASQGQLFSKDFIKFSDTEMAIISNDNFIKLEKISNKVDTKILNVYSKRASKERTTTAEGQEIAEDTALLVGVRERVDNSLDDSLNNYYTYLIRIKDDGNISYKKAYGIFLKNKEEYWLVNTKNNNITNNYDELLAYPIRLKSKMSDPSLRAKYSFKDINLNIRLNYVSNDFISIDYTSIANDNPIRKYAILETNAVNNGAFLSLQEFTGEEDSDLIFRERVLEVANINFKGFDEKNLSFDNTNFGIIRNQGQWIFQSSIFTGDGKNFVQNFFPMEIAIGNQMLNKNSDKNTITRDQVRNINGQFKDYYILSNGNYIVIQTPDELLVHRIKDKLIEKKPIYSIPTINSTSIVSLAEQSGSGAENLESAFDNNNEIVEQQN</sequence>
<dbReference type="Proteomes" id="UP000070383">
    <property type="component" value="Unassembled WGS sequence"/>
</dbReference>
<accession>A0A133KDD6</accession>
<keyword evidence="1" id="KW-0732">Signal</keyword>
<gene>
    <name evidence="2" type="ORF">HMPREF3200_01350</name>
</gene>
<protein>
    <recommendedName>
        <fullName evidence="4">Lipoprotein</fullName>
    </recommendedName>
</protein>
<name>A0A133KDD6_9FIRM</name>
<evidence type="ECO:0000313" key="3">
    <source>
        <dbReference type="Proteomes" id="UP000070383"/>
    </source>
</evidence>
<dbReference type="RefSeq" id="WP_082743113.1">
    <property type="nucleotide sequence ID" value="NZ_KQ955281.1"/>
</dbReference>
<evidence type="ECO:0000313" key="2">
    <source>
        <dbReference type="EMBL" id="KWZ77530.1"/>
    </source>
</evidence>
<evidence type="ECO:0008006" key="4">
    <source>
        <dbReference type="Google" id="ProtNLM"/>
    </source>
</evidence>
<feature type="signal peptide" evidence="1">
    <location>
        <begin position="1"/>
        <end position="24"/>
    </location>
</feature>
<keyword evidence="3" id="KW-1185">Reference proteome</keyword>
<organism evidence="2 3">
    <name type="scientific">Anaerococcus tetradius</name>
    <dbReference type="NCBI Taxonomy" id="33036"/>
    <lineage>
        <taxon>Bacteria</taxon>
        <taxon>Bacillati</taxon>
        <taxon>Bacillota</taxon>
        <taxon>Tissierellia</taxon>
        <taxon>Tissierellales</taxon>
        <taxon>Peptoniphilaceae</taxon>
        <taxon>Anaerococcus</taxon>
    </lineage>
</organism>
<dbReference type="AlphaFoldDB" id="A0A133KDD6"/>
<dbReference type="OrthoDB" id="2677224at2"/>
<dbReference type="STRING" id="33036.HMPREF3200_01350"/>
<reference evidence="3" key="1">
    <citation type="submission" date="2016-01" db="EMBL/GenBank/DDBJ databases">
        <authorList>
            <person name="Mitreva M."/>
            <person name="Pepin K.H."/>
            <person name="Mihindukulasuriya K.A."/>
            <person name="Fulton R."/>
            <person name="Fronick C."/>
            <person name="O'Laughlin M."/>
            <person name="Miner T."/>
            <person name="Herter B."/>
            <person name="Rosa B.A."/>
            <person name="Cordes M."/>
            <person name="Tomlinson C."/>
            <person name="Wollam A."/>
            <person name="Palsikar V.B."/>
            <person name="Mardis E.R."/>
            <person name="Wilson R.K."/>
        </authorList>
    </citation>
    <scope>NUCLEOTIDE SEQUENCE [LARGE SCALE GENOMIC DNA]</scope>
    <source>
        <strain evidence="3">MJR8151</strain>
    </source>
</reference>
<dbReference type="PATRIC" id="fig|33036.3.peg.1338"/>
<evidence type="ECO:0000256" key="1">
    <source>
        <dbReference type="SAM" id="SignalP"/>
    </source>
</evidence>
<feature type="chain" id="PRO_5007456863" description="Lipoprotein" evidence="1">
    <location>
        <begin position="25"/>
        <end position="499"/>
    </location>
</feature>
<proteinExistence type="predicted"/>
<comment type="caution">
    <text evidence="2">The sequence shown here is derived from an EMBL/GenBank/DDBJ whole genome shotgun (WGS) entry which is preliminary data.</text>
</comment>
<dbReference type="PROSITE" id="PS51257">
    <property type="entry name" value="PROKAR_LIPOPROTEIN"/>
    <property type="match status" value="1"/>
</dbReference>